<name>A0A3B0SV78_9ZZZZ</name>
<dbReference type="EMBL" id="UOEI01000392">
    <property type="protein sequence ID" value="VAW04309.1"/>
    <property type="molecule type" value="Genomic_DNA"/>
</dbReference>
<sequence>MTDPTELIRKLADVQDRILALPDDAFAQRWELRKEQDDLRSQAQEFAYAMDEDKFDDELLSELRALRDRMKAIEHQRIDLVGQAGGGSMSGEMGNLGGVKINRGIDDAMGLPGIKARIGVIKGVLMNRGVDIPPAD</sequence>
<reference evidence="1" key="1">
    <citation type="submission" date="2018-06" db="EMBL/GenBank/DDBJ databases">
        <authorList>
            <person name="Zhirakovskaya E."/>
        </authorList>
    </citation>
    <scope>NUCLEOTIDE SEQUENCE</scope>
</reference>
<protein>
    <submittedName>
        <fullName evidence="1">Uncharacterized protein</fullName>
    </submittedName>
</protein>
<gene>
    <name evidence="1" type="ORF">MNBD_ACTINO01-2438</name>
</gene>
<proteinExistence type="predicted"/>
<dbReference type="AlphaFoldDB" id="A0A3B0SV78"/>
<evidence type="ECO:0000313" key="1">
    <source>
        <dbReference type="EMBL" id="VAW04309.1"/>
    </source>
</evidence>
<organism evidence="1">
    <name type="scientific">hydrothermal vent metagenome</name>
    <dbReference type="NCBI Taxonomy" id="652676"/>
    <lineage>
        <taxon>unclassified sequences</taxon>
        <taxon>metagenomes</taxon>
        <taxon>ecological metagenomes</taxon>
    </lineage>
</organism>
<accession>A0A3B0SV78</accession>